<feature type="compositionally biased region" description="Basic residues" evidence="1">
    <location>
        <begin position="315"/>
        <end position="324"/>
    </location>
</feature>
<name>B6HVY3_PENRW</name>
<reference evidence="3 4" key="1">
    <citation type="journal article" date="2008" name="Nat. Biotechnol.">
        <title>Genome sequencing and analysis of the filamentous fungus Penicillium chrysogenum.</title>
        <authorList>
            <person name="van den Berg M.A."/>
            <person name="Albang R."/>
            <person name="Albermann K."/>
            <person name="Badger J.H."/>
            <person name="Daran J.-M."/>
            <person name="Driessen A.J.M."/>
            <person name="Garcia-Estrada C."/>
            <person name="Fedorova N.D."/>
            <person name="Harris D.M."/>
            <person name="Heijne W.H.M."/>
            <person name="Joardar V.S."/>
            <person name="Kiel J.A.K.W."/>
            <person name="Kovalchuk A."/>
            <person name="Martin J.F."/>
            <person name="Nierman W.C."/>
            <person name="Nijland J.G."/>
            <person name="Pronk J.T."/>
            <person name="Roubos J.A."/>
            <person name="van der Klei I.J."/>
            <person name="van Peij N.N.M.E."/>
            <person name="Veenhuis M."/>
            <person name="von Doehren H."/>
            <person name="Wagner C."/>
            <person name="Wortman J.R."/>
            <person name="Bovenberg R.A.L."/>
        </authorList>
    </citation>
    <scope>NUCLEOTIDE SEQUENCE [LARGE SCALE GENOMIC DNA]</scope>
    <source>
        <strain evidence="4">ATCC 28089 / DSM 1075 / NRRL 1951 / Wisconsin 54-1255</strain>
    </source>
</reference>
<gene>
    <name evidence="3" type="ORF">Pc22g10940</name>
    <name evidence="3" type="ORF">PCH_Pc22g10940</name>
</gene>
<dbReference type="OMA" id="EITMIVV"/>
<feature type="region of interest" description="Disordered" evidence="1">
    <location>
        <begin position="266"/>
        <end position="324"/>
    </location>
</feature>
<dbReference type="Proteomes" id="UP000000724">
    <property type="component" value="Contig Pc00c22"/>
</dbReference>
<evidence type="ECO:0000256" key="1">
    <source>
        <dbReference type="SAM" id="MobiDB-lite"/>
    </source>
</evidence>
<feature type="compositionally biased region" description="Basic and acidic residues" evidence="1">
    <location>
        <begin position="280"/>
        <end position="302"/>
    </location>
</feature>
<proteinExistence type="predicted"/>
<organism evidence="3 4">
    <name type="scientific">Penicillium rubens (strain ATCC 28089 / DSM 1075 / NRRL 1951 / Wisconsin 54-1255)</name>
    <name type="common">Penicillium chrysogenum</name>
    <dbReference type="NCBI Taxonomy" id="500485"/>
    <lineage>
        <taxon>Eukaryota</taxon>
        <taxon>Fungi</taxon>
        <taxon>Dikarya</taxon>
        <taxon>Ascomycota</taxon>
        <taxon>Pezizomycotina</taxon>
        <taxon>Eurotiomycetes</taxon>
        <taxon>Eurotiomycetidae</taxon>
        <taxon>Eurotiales</taxon>
        <taxon>Aspergillaceae</taxon>
        <taxon>Penicillium</taxon>
        <taxon>Penicillium chrysogenum species complex</taxon>
    </lineage>
</organism>
<evidence type="ECO:0000313" key="3">
    <source>
        <dbReference type="EMBL" id="CAP98382.1"/>
    </source>
</evidence>
<dbReference type="EMBL" id="AM920437">
    <property type="protein sequence ID" value="CAP98382.1"/>
    <property type="molecule type" value="Genomic_DNA"/>
</dbReference>
<dbReference type="HOGENOM" id="CLU_858180_0_0_1"/>
<protein>
    <submittedName>
        <fullName evidence="3">Uncharacterized protein</fullName>
    </submittedName>
</protein>
<keyword evidence="4" id="KW-1185">Reference proteome</keyword>
<feature type="transmembrane region" description="Helical" evidence="2">
    <location>
        <begin position="28"/>
        <end position="52"/>
    </location>
</feature>
<keyword evidence="2" id="KW-0812">Transmembrane</keyword>
<keyword evidence="2" id="KW-0472">Membrane</keyword>
<dbReference type="VEuPathDB" id="FungiDB:PCH_Pc22g10940"/>
<dbReference type="AlphaFoldDB" id="B6HVY3"/>
<accession>B6HVY3</accession>
<keyword evidence="2" id="KW-1133">Transmembrane helix</keyword>
<dbReference type="OrthoDB" id="4376113at2759"/>
<evidence type="ECO:0000313" key="4">
    <source>
        <dbReference type="Proteomes" id="UP000000724"/>
    </source>
</evidence>
<sequence>MNLSIDVSVKNIVKIKILSKLKHSLSRFFYLSSSSIFLFIYTFDILSTNMYLSDAAQEAFRTLLREFDSTTPTPTSLVAPITPAIPSSAIPSSAGPSSAGPSPTRAQYTSTRFADLRSNTVSGNRLAYTKKFKEAEEARKAAEEARETNPIPDASVSVNLRPKQTVLNIDSFTRDYFITALPSIVDFSLGWTDKCYFAEEMQYAKGKYSPRWISGVDDSFDGTVKELVDRLPGRKAKLHVVVKRYKDTYSFEADLWEDEAPFHVTTPSPAPVDAEPVDAEPVRAEPVRAEPVRAEPVRAEPVRRKRARSPVTTPRRSHRRRRVR</sequence>
<evidence type="ECO:0000256" key="2">
    <source>
        <dbReference type="SAM" id="Phobius"/>
    </source>
</evidence>